<gene>
    <name evidence="1" type="ORF">IPH26_22935</name>
</gene>
<name>A0A9D7E858_9PROT</name>
<dbReference type="AlphaFoldDB" id="A0A9D7E858"/>
<reference evidence="1" key="1">
    <citation type="submission" date="2020-10" db="EMBL/GenBank/DDBJ databases">
        <title>Connecting structure to function with the recovery of over 1000 high-quality activated sludge metagenome-assembled genomes encoding full-length rRNA genes using long-read sequencing.</title>
        <authorList>
            <person name="Singleton C.M."/>
            <person name="Petriglieri F."/>
            <person name="Kristensen J.M."/>
            <person name="Kirkegaard R.H."/>
            <person name="Michaelsen T.Y."/>
            <person name="Andersen M.H."/>
            <person name="Karst S.M."/>
            <person name="Dueholm M.S."/>
            <person name="Nielsen P.H."/>
            <person name="Albertsen M."/>
        </authorList>
    </citation>
    <scope>NUCLEOTIDE SEQUENCE</scope>
    <source>
        <strain evidence="1">Bjer_18-Q3-R1-45_BAT3C.347</strain>
    </source>
</reference>
<comment type="caution">
    <text evidence="1">The sequence shown here is derived from an EMBL/GenBank/DDBJ whole genome shotgun (WGS) entry which is preliminary data.</text>
</comment>
<sequence length="64" mass="7003">MTELPQAPVTLGRAAVKQPFEFCARAQPAESHESMLARHESARAQLTARGPTLICGPTRRWVCA</sequence>
<dbReference type="Proteomes" id="UP000807785">
    <property type="component" value="Unassembled WGS sequence"/>
</dbReference>
<dbReference type="EMBL" id="JADJEV010000005">
    <property type="protein sequence ID" value="MBK6975672.1"/>
    <property type="molecule type" value="Genomic_DNA"/>
</dbReference>
<evidence type="ECO:0000313" key="1">
    <source>
        <dbReference type="EMBL" id="MBK6975672.1"/>
    </source>
</evidence>
<protein>
    <submittedName>
        <fullName evidence="1">Uncharacterized protein</fullName>
    </submittedName>
</protein>
<evidence type="ECO:0000313" key="2">
    <source>
        <dbReference type="Proteomes" id="UP000807785"/>
    </source>
</evidence>
<organism evidence="1 2">
    <name type="scientific">Candidatus Methylophosphatis roskildensis</name>
    <dbReference type="NCBI Taxonomy" id="2899263"/>
    <lineage>
        <taxon>Bacteria</taxon>
        <taxon>Pseudomonadati</taxon>
        <taxon>Pseudomonadota</taxon>
        <taxon>Betaproteobacteria</taxon>
        <taxon>Nitrosomonadales</taxon>
        <taxon>Sterolibacteriaceae</taxon>
        <taxon>Candidatus Methylophosphatis</taxon>
    </lineage>
</organism>
<accession>A0A9D7E858</accession>
<proteinExistence type="predicted"/>